<dbReference type="RefSeq" id="WP_171353200.1">
    <property type="nucleotide sequence ID" value="NZ_VTXP01000008.1"/>
</dbReference>
<dbReference type="Proteomes" id="UP000576645">
    <property type="component" value="Unassembled WGS sequence"/>
</dbReference>
<accession>A0AAP6ZLQ3</accession>
<evidence type="ECO:0000313" key="2">
    <source>
        <dbReference type="Proteomes" id="UP000576645"/>
    </source>
</evidence>
<proteinExistence type="predicted"/>
<name>A0AAP6ZLQ3_9VIBR</name>
<evidence type="ECO:0000313" key="1">
    <source>
        <dbReference type="EMBL" id="NOJ24301.1"/>
    </source>
</evidence>
<gene>
    <name evidence="1" type="ORF">F0238_16330</name>
</gene>
<protein>
    <submittedName>
        <fullName evidence="1">Uncharacterized protein</fullName>
    </submittedName>
</protein>
<dbReference type="AlphaFoldDB" id="A0AAP6ZLQ3"/>
<reference evidence="1 2" key="1">
    <citation type="submission" date="2019-09" db="EMBL/GenBank/DDBJ databases">
        <title>Draft genome sequencing and comparative genomics of hatchery-associated Vibrios.</title>
        <authorList>
            <person name="Kehlet-Delgado H."/>
            <person name="Mueller R.S."/>
        </authorList>
    </citation>
    <scope>NUCLEOTIDE SEQUENCE [LARGE SCALE GENOMIC DNA]</scope>
    <source>
        <strain evidence="1 2">09-121-3</strain>
    </source>
</reference>
<dbReference type="EMBL" id="VTXP01000008">
    <property type="protein sequence ID" value="NOJ24301.1"/>
    <property type="molecule type" value="Genomic_DNA"/>
</dbReference>
<organism evidence="1 2">
    <name type="scientific">Vibrio coralliilyticus</name>
    <dbReference type="NCBI Taxonomy" id="190893"/>
    <lineage>
        <taxon>Bacteria</taxon>
        <taxon>Pseudomonadati</taxon>
        <taxon>Pseudomonadota</taxon>
        <taxon>Gammaproteobacteria</taxon>
        <taxon>Vibrionales</taxon>
        <taxon>Vibrionaceae</taxon>
        <taxon>Vibrio</taxon>
    </lineage>
</organism>
<comment type="caution">
    <text evidence="1">The sequence shown here is derived from an EMBL/GenBank/DDBJ whole genome shotgun (WGS) entry which is preliminary data.</text>
</comment>
<sequence length="62" mass="6982">MAGYNVVVAELAEREVMLMTQVVIAQGEHGRRSMAGYNVVVAELAEREVMLMTQVVRCQWID</sequence>